<dbReference type="InterPro" id="IPR003231">
    <property type="entry name" value="ACP"/>
</dbReference>
<dbReference type="SMART" id="SM00823">
    <property type="entry name" value="PKS_PP"/>
    <property type="match status" value="1"/>
</dbReference>
<evidence type="ECO:0000256" key="4">
    <source>
        <dbReference type="ARBA" id="ARBA00022832"/>
    </source>
</evidence>
<feature type="compositionally biased region" description="Basic and acidic residues" evidence="7">
    <location>
        <begin position="18"/>
        <end position="29"/>
    </location>
</feature>
<dbReference type="PANTHER" id="PTHR20863">
    <property type="entry name" value="ACYL CARRIER PROTEIN"/>
    <property type="match status" value="1"/>
</dbReference>
<reference evidence="9" key="1">
    <citation type="submission" date="2023-07" db="EMBL/GenBank/DDBJ databases">
        <title>Sequencing the genomes of 1000 actinobacteria strains.</title>
        <authorList>
            <person name="Klenk H.-P."/>
        </authorList>
    </citation>
    <scope>NUCLEOTIDE SEQUENCE</scope>
    <source>
        <strain evidence="9">DSM 107476</strain>
    </source>
</reference>
<dbReference type="RefSeq" id="WP_290195005.1">
    <property type="nucleotide sequence ID" value="NZ_CP047654.1"/>
</dbReference>
<evidence type="ECO:0000256" key="2">
    <source>
        <dbReference type="ARBA" id="ARBA00022516"/>
    </source>
</evidence>
<keyword evidence="5" id="KW-0443">Lipid metabolism</keyword>
<evidence type="ECO:0000313" key="9">
    <source>
        <dbReference type="EMBL" id="MDR7329853.1"/>
    </source>
</evidence>
<feature type="region of interest" description="Disordered" evidence="7">
    <location>
        <begin position="1"/>
        <end position="33"/>
    </location>
</feature>
<evidence type="ECO:0000256" key="1">
    <source>
        <dbReference type="ARBA" id="ARBA00022450"/>
    </source>
</evidence>
<sequence>MQFADSGSLQDQLAAKFGGRDDATEDKDAPTTTAGRLAKLIEKVAGVEAQAVTEDRRLADLGVDSLDRIEMTVRAEEEFGRRIDEEDVNEWETVADVVAFLDSDDK</sequence>
<evidence type="ECO:0000256" key="3">
    <source>
        <dbReference type="ARBA" id="ARBA00022553"/>
    </source>
</evidence>
<keyword evidence="6" id="KW-0275">Fatty acid biosynthesis</keyword>
<organism evidence="9 10">
    <name type="scientific">Corynebacterium guangdongense</name>
    <dbReference type="NCBI Taxonomy" id="1783348"/>
    <lineage>
        <taxon>Bacteria</taxon>
        <taxon>Bacillati</taxon>
        <taxon>Actinomycetota</taxon>
        <taxon>Actinomycetes</taxon>
        <taxon>Mycobacteriales</taxon>
        <taxon>Corynebacteriaceae</taxon>
        <taxon>Corynebacterium</taxon>
    </lineage>
</organism>
<feature type="domain" description="Carrier" evidence="8">
    <location>
        <begin position="31"/>
        <end position="105"/>
    </location>
</feature>
<dbReference type="SUPFAM" id="SSF47336">
    <property type="entry name" value="ACP-like"/>
    <property type="match status" value="1"/>
</dbReference>
<evidence type="ECO:0000256" key="5">
    <source>
        <dbReference type="ARBA" id="ARBA00023098"/>
    </source>
</evidence>
<keyword evidence="3" id="KW-0597">Phosphoprotein</keyword>
<keyword evidence="10" id="KW-1185">Reference proteome</keyword>
<dbReference type="InterPro" id="IPR036736">
    <property type="entry name" value="ACP-like_sf"/>
</dbReference>
<keyword evidence="2" id="KW-0444">Lipid biosynthesis</keyword>
<comment type="caution">
    <text evidence="9">The sequence shown here is derived from an EMBL/GenBank/DDBJ whole genome shotgun (WGS) entry which is preliminary data.</text>
</comment>
<keyword evidence="4" id="KW-0276">Fatty acid metabolism</keyword>
<evidence type="ECO:0000256" key="7">
    <source>
        <dbReference type="SAM" id="MobiDB-lite"/>
    </source>
</evidence>
<dbReference type="EMBL" id="JAVDXZ010000001">
    <property type="protein sequence ID" value="MDR7329853.1"/>
    <property type="molecule type" value="Genomic_DNA"/>
</dbReference>
<dbReference type="InterPro" id="IPR020806">
    <property type="entry name" value="PKS_PP-bd"/>
</dbReference>
<evidence type="ECO:0000256" key="6">
    <source>
        <dbReference type="ARBA" id="ARBA00023160"/>
    </source>
</evidence>
<protein>
    <submittedName>
        <fullName evidence="9">Acyl carrier protein</fullName>
    </submittedName>
</protein>
<accession>A0ABU2A142</accession>
<dbReference type="PROSITE" id="PS50075">
    <property type="entry name" value="CARRIER"/>
    <property type="match status" value="1"/>
</dbReference>
<dbReference type="InterPro" id="IPR009081">
    <property type="entry name" value="PP-bd_ACP"/>
</dbReference>
<name>A0ABU2A142_9CORY</name>
<gene>
    <name evidence="9" type="ORF">J2S39_001529</name>
</gene>
<dbReference type="PANTHER" id="PTHR20863:SF76">
    <property type="entry name" value="CARRIER DOMAIN-CONTAINING PROTEIN"/>
    <property type="match status" value="1"/>
</dbReference>
<dbReference type="Gene3D" id="1.10.1200.10">
    <property type="entry name" value="ACP-like"/>
    <property type="match status" value="1"/>
</dbReference>
<evidence type="ECO:0000313" key="10">
    <source>
        <dbReference type="Proteomes" id="UP001180840"/>
    </source>
</evidence>
<dbReference type="Pfam" id="PF00550">
    <property type="entry name" value="PP-binding"/>
    <property type="match status" value="1"/>
</dbReference>
<evidence type="ECO:0000259" key="8">
    <source>
        <dbReference type="PROSITE" id="PS50075"/>
    </source>
</evidence>
<proteinExistence type="predicted"/>
<feature type="compositionally biased region" description="Polar residues" evidence="7">
    <location>
        <begin position="1"/>
        <end position="11"/>
    </location>
</feature>
<keyword evidence="1" id="KW-0596">Phosphopantetheine</keyword>
<dbReference type="Proteomes" id="UP001180840">
    <property type="component" value="Unassembled WGS sequence"/>
</dbReference>